<sequence length="621" mass="67988">MATDPSSNFAGKRNHARKNTPVIPALPLSLLKKTQRLHTPTPSHDAQIRSATSASDQTKAKTEDPAEAGKSEPDQVRDVVTLAEAQHTNQTTENEIDQVGKVEVVNEPASQETSIGSEQIPLVQPQEAFEQETLHNEAVPSSEIQLPESSQTPQSQPLSEGTFEPQATSDETNGNEVLDSSSNGKVHLVEDETQPFELEISSAEPSSTTGLTDYGSATGESTLETVVDNADYGRKAMSLSHRTSEVAPEALTNGYLPQSPHGSNTLLQANGSLPTPAPKPTILPSIQEHLLFLASSKQFFDTIIYVNHPDRSYHPSEHFGHYLFLSRSNGLAKSMSEPDPTGQPQAIQLYPARNILPHAFEAALRFFYSDHILAAQAVLPQVGYQNKEAKEQTFEYVMSYWFAGIELGLQPVKTRSYEMVQELVDWDLADMVAKELQVLRAAEVTMSTISVKTEVQAVADSLAQLLTRLFVSQLNISGFTLDPSAPSWPLRSRFAQLELPRSSNPALSGMVFGSLPSEPLPQVTSQSNTSAILLNLNSKDFKHIADEIIVLHGSRGVGLIQEVVQHREDKRQQVVSNRAVPNKQRVADSPAWSAAGWREYVDEAGYVIQESVGFLLPSKSR</sequence>
<evidence type="ECO:0000256" key="1">
    <source>
        <dbReference type="SAM" id="MobiDB-lite"/>
    </source>
</evidence>
<protein>
    <submittedName>
        <fullName evidence="2">Uncharacterized protein</fullName>
    </submittedName>
</protein>
<dbReference type="Proteomes" id="UP001309876">
    <property type="component" value="Unassembled WGS sequence"/>
</dbReference>
<dbReference type="EMBL" id="JAVRRJ010000009">
    <property type="protein sequence ID" value="KAK5081717.1"/>
    <property type="molecule type" value="Genomic_DNA"/>
</dbReference>
<dbReference type="AlphaFoldDB" id="A0AAN7YDJ3"/>
<feature type="compositionally biased region" description="Basic and acidic residues" evidence="1">
    <location>
        <begin position="58"/>
        <end position="77"/>
    </location>
</feature>
<feature type="compositionally biased region" description="Polar residues" evidence="1">
    <location>
        <begin position="108"/>
        <end position="117"/>
    </location>
</feature>
<feature type="region of interest" description="Disordered" evidence="1">
    <location>
        <begin position="1"/>
        <end position="182"/>
    </location>
</feature>
<name>A0AAN7YDJ3_9EURO</name>
<evidence type="ECO:0000313" key="2">
    <source>
        <dbReference type="EMBL" id="KAK5081717.1"/>
    </source>
</evidence>
<accession>A0AAN7YDJ3</accession>
<evidence type="ECO:0000313" key="3">
    <source>
        <dbReference type="Proteomes" id="UP001309876"/>
    </source>
</evidence>
<organism evidence="2 3">
    <name type="scientific">Lithohypha guttulata</name>
    <dbReference type="NCBI Taxonomy" id="1690604"/>
    <lineage>
        <taxon>Eukaryota</taxon>
        <taxon>Fungi</taxon>
        <taxon>Dikarya</taxon>
        <taxon>Ascomycota</taxon>
        <taxon>Pezizomycotina</taxon>
        <taxon>Eurotiomycetes</taxon>
        <taxon>Chaetothyriomycetidae</taxon>
        <taxon>Chaetothyriales</taxon>
        <taxon>Trichomeriaceae</taxon>
        <taxon>Lithohypha</taxon>
    </lineage>
</organism>
<comment type="caution">
    <text evidence="2">The sequence shown here is derived from an EMBL/GenBank/DDBJ whole genome shotgun (WGS) entry which is preliminary data.</text>
</comment>
<proteinExistence type="predicted"/>
<feature type="compositionally biased region" description="Polar residues" evidence="1">
    <location>
        <begin position="142"/>
        <end position="182"/>
    </location>
</feature>
<feature type="compositionally biased region" description="Polar residues" evidence="1">
    <location>
        <begin position="37"/>
        <end position="57"/>
    </location>
</feature>
<reference evidence="2 3" key="1">
    <citation type="submission" date="2023-08" db="EMBL/GenBank/DDBJ databases">
        <title>Black Yeasts Isolated from many extreme environments.</title>
        <authorList>
            <person name="Coleine C."/>
            <person name="Stajich J.E."/>
            <person name="Selbmann L."/>
        </authorList>
    </citation>
    <scope>NUCLEOTIDE SEQUENCE [LARGE SCALE GENOMIC DNA]</scope>
    <source>
        <strain evidence="2 3">CCFEE 5910</strain>
    </source>
</reference>
<gene>
    <name evidence="2" type="ORF">LTR05_007851</name>
</gene>
<keyword evidence="3" id="KW-1185">Reference proteome</keyword>
<feature type="region of interest" description="Disordered" evidence="1">
    <location>
        <begin position="197"/>
        <end position="217"/>
    </location>
</feature>